<keyword evidence="3" id="KW-1185">Reference proteome</keyword>
<reference evidence="2 3" key="1">
    <citation type="journal article" date="2016" name="Mol. Biol. Evol.">
        <title>Comparative Genomics of Early-Diverging Mushroom-Forming Fungi Provides Insights into the Origins of Lignocellulose Decay Capabilities.</title>
        <authorList>
            <person name="Nagy L.G."/>
            <person name="Riley R."/>
            <person name="Tritt A."/>
            <person name="Adam C."/>
            <person name="Daum C."/>
            <person name="Floudas D."/>
            <person name="Sun H."/>
            <person name="Yadav J.S."/>
            <person name="Pangilinan J."/>
            <person name="Larsson K.H."/>
            <person name="Matsuura K."/>
            <person name="Barry K."/>
            <person name="Labutti K."/>
            <person name="Kuo R."/>
            <person name="Ohm R.A."/>
            <person name="Bhattacharya S.S."/>
            <person name="Shirouzu T."/>
            <person name="Yoshinaga Y."/>
            <person name="Martin F.M."/>
            <person name="Grigoriev I.V."/>
            <person name="Hibbett D.S."/>
        </authorList>
    </citation>
    <scope>NUCLEOTIDE SEQUENCE [LARGE SCALE GENOMIC DNA]</scope>
    <source>
        <strain evidence="2 3">93-53</strain>
    </source>
</reference>
<dbReference type="RefSeq" id="XP_040766548.1">
    <property type="nucleotide sequence ID" value="XM_040908472.1"/>
</dbReference>
<accession>A0A165FDM1</accession>
<dbReference type="OrthoDB" id="538223at2759"/>
<dbReference type="Proteomes" id="UP000076871">
    <property type="component" value="Unassembled WGS sequence"/>
</dbReference>
<protein>
    <recommendedName>
        <fullName evidence="4">DUF2235 domain-containing protein</fullName>
    </recommendedName>
</protein>
<evidence type="ECO:0008006" key="4">
    <source>
        <dbReference type="Google" id="ProtNLM"/>
    </source>
</evidence>
<dbReference type="AlphaFoldDB" id="A0A165FDM1"/>
<feature type="compositionally biased region" description="Low complexity" evidence="1">
    <location>
        <begin position="27"/>
        <end position="44"/>
    </location>
</feature>
<evidence type="ECO:0000313" key="2">
    <source>
        <dbReference type="EMBL" id="KZT08808.1"/>
    </source>
</evidence>
<gene>
    <name evidence="2" type="ORF">LAESUDRAFT_723754</name>
</gene>
<dbReference type="EMBL" id="KV427614">
    <property type="protein sequence ID" value="KZT08808.1"/>
    <property type="molecule type" value="Genomic_DNA"/>
</dbReference>
<sequence>MLLSVFDTIGTSTLIMANIMPTAPRLAASSSSSSTASSRSSRSTQTMYNGLNGAAAPDPTESIDMDVVPPYHPSKTLVLCFDGTGDQFDTDVCLCCRYLRDC</sequence>
<evidence type="ECO:0000313" key="3">
    <source>
        <dbReference type="Proteomes" id="UP000076871"/>
    </source>
</evidence>
<name>A0A165FDM1_9APHY</name>
<evidence type="ECO:0000256" key="1">
    <source>
        <dbReference type="SAM" id="MobiDB-lite"/>
    </source>
</evidence>
<dbReference type="STRING" id="1314785.A0A165FDM1"/>
<feature type="region of interest" description="Disordered" evidence="1">
    <location>
        <begin position="27"/>
        <end position="67"/>
    </location>
</feature>
<organism evidence="2 3">
    <name type="scientific">Laetiporus sulphureus 93-53</name>
    <dbReference type="NCBI Taxonomy" id="1314785"/>
    <lineage>
        <taxon>Eukaryota</taxon>
        <taxon>Fungi</taxon>
        <taxon>Dikarya</taxon>
        <taxon>Basidiomycota</taxon>
        <taxon>Agaricomycotina</taxon>
        <taxon>Agaricomycetes</taxon>
        <taxon>Polyporales</taxon>
        <taxon>Laetiporus</taxon>
    </lineage>
</organism>
<dbReference type="InParanoid" id="A0A165FDM1"/>
<dbReference type="GeneID" id="63825501"/>
<proteinExistence type="predicted"/>